<feature type="active site" description="Proton donor/acceptor" evidence="3">
    <location>
        <position position="130"/>
    </location>
</feature>
<dbReference type="EMBL" id="BRYA01000204">
    <property type="protein sequence ID" value="GMI44030.1"/>
    <property type="molecule type" value="Genomic_DNA"/>
</dbReference>
<dbReference type="GO" id="GO:0010142">
    <property type="term" value="P:farnesyl diphosphate biosynthetic process, mevalonate pathway"/>
    <property type="evidence" value="ECO:0007669"/>
    <property type="project" value="InterPro"/>
</dbReference>
<dbReference type="PANTHER" id="PTHR43323:SF2">
    <property type="entry name" value="HYDROXYMETHYLGLUTARYL-COA SYNTHASE"/>
    <property type="match status" value="1"/>
</dbReference>
<evidence type="ECO:0000256" key="6">
    <source>
        <dbReference type="SAM" id="MobiDB-lite"/>
    </source>
</evidence>
<dbReference type="Pfam" id="PF08540">
    <property type="entry name" value="HMG_CoA_synt_C"/>
    <property type="match status" value="1"/>
</dbReference>
<feature type="active site" description="Acyl-thioester intermediate" evidence="3">
    <location>
        <position position="162"/>
    </location>
</feature>
<dbReference type="InterPro" id="IPR016039">
    <property type="entry name" value="Thiolase-like"/>
</dbReference>
<feature type="binding site" evidence="4">
    <location>
        <position position="300"/>
    </location>
    <ligand>
        <name>CoA</name>
        <dbReference type="ChEBI" id="CHEBI:57287"/>
    </ligand>
</feature>
<evidence type="ECO:0000256" key="2">
    <source>
        <dbReference type="ARBA" id="ARBA00022679"/>
    </source>
</evidence>
<dbReference type="Pfam" id="PF00109">
    <property type="entry name" value="ketoacyl-synt"/>
    <property type="match status" value="1"/>
</dbReference>
<dbReference type="InterPro" id="IPR013528">
    <property type="entry name" value="HMG_CoA_synth_N"/>
</dbReference>
<feature type="binding site" evidence="4">
    <location>
        <position position="304"/>
    </location>
    <ligand>
        <name>CoA</name>
        <dbReference type="ChEBI" id="CHEBI:57287"/>
    </ligand>
</feature>
<evidence type="ECO:0000313" key="8">
    <source>
        <dbReference type="EMBL" id="GMI44030.1"/>
    </source>
</evidence>
<protein>
    <recommendedName>
        <fullName evidence="7">Ketosynthase family 3 (KS3) domain-containing protein</fullName>
    </recommendedName>
</protein>
<evidence type="ECO:0000259" key="7">
    <source>
        <dbReference type="PROSITE" id="PS52004"/>
    </source>
</evidence>
<dbReference type="PROSITE" id="PS52004">
    <property type="entry name" value="KS3_2"/>
    <property type="match status" value="1"/>
</dbReference>
<evidence type="ECO:0000256" key="5">
    <source>
        <dbReference type="RuleBase" id="RU003694"/>
    </source>
</evidence>
<comment type="similarity">
    <text evidence="1">Belongs to the thiolase-like superfamily. HMG-CoA synthase family.</text>
</comment>
<dbReference type="InterPro" id="IPR010122">
    <property type="entry name" value="HMG_CoA_synthase_euk"/>
</dbReference>
<dbReference type="PANTHER" id="PTHR43323">
    <property type="entry name" value="3-HYDROXY-3-METHYLGLUTARYL COENZYME A SYNTHASE"/>
    <property type="match status" value="1"/>
</dbReference>
<dbReference type="NCBIfam" id="TIGR01833">
    <property type="entry name" value="HMG-CoA-S_euk"/>
    <property type="match status" value="1"/>
</dbReference>
<dbReference type="InterPro" id="IPR014031">
    <property type="entry name" value="Ketoacyl_synth_C"/>
</dbReference>
<organism evidence="8 9">
    <name type="scientific">Triparma columacea</name>
    <dbReference type="NCBI Taxonomy" id="722753"/>
    <lineage>
        <taxon>Eukaryota</taxon>
        <taxon>Sar</taxon>
        <taxon>Stramenopiles</taxon>
        <taxon>Ochrophyta</taxon>
        <taxon>Bolidophyceae</taxon>
        <taxon>Parmales</taxon>
        <taxon>Triparmaceae</taxon>
        <taxon>Triparma</taxon>
    </lineage>
</organism>
<evidence type="ECO:0000256" key="4">
    <source>
        <dbReference type="PIRSR" id="PIRSR610122-2"/>
    </source>
</evidence>
<keyword evidence="9" id="KW-1185">Reference proteome</keyword>
<keyword evidence="2 5" id="KW-0808">Transferase</keyword>
<reference evidence="9" key="1">
    <citation type="journal article" date="2023" name="Commun. Biol.">
        <title>Genome analysis of Parmales, the sister group of diatoms, reveals the evolutionary specialization of diatoms from phago-mixotrophs to photoautotrophs.</title>
        <authorList>
            <person name="Ban H."/>
            <person name="Sato S."/>
            <person name="Yoshikawa S."/>
            <person name="Yamada K."/>
            <person name="Nakamura Y."/>
            <person name="Ichinomiya M."/>
            <person name="Sato N."/>
            <person name="Blanc-Mathieu R."/>
            <person name="Endo H."/>
            <person name="Kuwata A."/>
            <person name="Ogata H."/>
        </authorList>
    </citation>
    <scope>NUCLEOTIDE SEQUENCE [LARGE SCALE GENOMIC DNA]</scope>
</reference>
<dbReference type="OrthoDB" id="1269963at2759"/>
<evidence type="ECO:0000313" key="9">
    <source>
        <dbReference type="Proteomes" id="UP001165065"/>
    </source>
</evidence>
<proteinExistence type="inferred from homology"/>
<dbReference type="InterPro" id="IPR014030">
    <property type="entry name" value="Ketoacyl_synth_N"/>
</dbReference>
<dbReference type="Pfam" id="PF02801">
    <property type="entry name" value="Ketoacyl-synt_C"/>
    <property type="match status" value="1"/>
</dbReference>
<dbReference type="CDD" id="cd00827">
    <property type="entry name" value="init_cond_enzymes"/>
    <property type="match status" value="1"/>
</dbReference>
<feature type="compositionally biased region" description="Low complexity" evidence="6">
    <location>
        <begin position="540"/>
        <end position="549"/>
    </location>
</feature>
<dbReference type="GO" id="GO:0006084">
    <property type="term" value="P:acetyl-CoA metabolic process"/>
    <property type="evidence" value="ECO:0007669"/>
    <property type="project" value="InterPro"/>
</dbReference>
<feature type="binding site" evidence="4">
    <location>
        <position position="253"/>
    </location>
    <ligand>
        <name>CoA</name>
        <dbReference type="ChEBI" id="CHEBI:57287"/>
    </ligand>
</feature>
<accession>A0A9W7GGV1</accession>
<dbReference type="FunFam" id="3.40.47.10:FF:000008">
    <property type="entry name" value="3-hydroxy-3-methylglutaryl coenzyme A synthase"/>
    <property type="match status" value="1"/>
</dbReference>
<dbReference type="SUPFAM" id="SSF53901">
    <property type="entry name" value="Thiolase-like"/>
    <property type="match status" value="4"/>
</dbReference>
<name>A0A9W7GGV1_9STRA</name>
<evidence type="ECO:0000256" key="1">
    <source>
        <dbReference type="ARBA" id="ARBA00007061"/>
    </source>
</evidence>
<feature type="active site" description="Proton donor/acceptor" evidence="3">
    <location>
        <position position="295"/>
    </location>
</feature>
<dbReference type="Pfam" id="PF01154">
    <property type="entry name" value="HMG_CoA_synt_N"/>
    <property type="match status" value="1"/>
</dbReference>
<gene>
    <name evidence="8" type="ORF">TrCOL_g2847</name>
</gene>
<evidence type="ECO:0000256" key="3">
    <source>
        <dbReference type="PIRSR" id="PIRSR610122-1"/>
    </source>
</evidence>
<sequence>MDNLNSFLLGSAAAAALTAITGNTNLQRARKDALKEKMAEVGNNSEPTPLDVGILALESYFPSTYITQADLEKHNGIPQGKYTIGLGQTAMSITGDREDVNSIALTVTSSLLKKYGIKPEEIGRLDVGTETLIDKSKSTKTVLMELLGSNLDIEGCTNVNACYGGTAALLNAFNYVSSPFWDGRYALVVACDIAAYAKGAARPTSGVGAVALLIGRDAPLVFEGIKSTHSVNAWDFYKPDHTVEYPVVDGKLSQNCYYDAIEGCYGKFADKMDKLEETANGLPFTTETPTYWVFHAPYNKLVEKSFARLYLCDAQRRYALNNCSVDVRDKDLAPWLTGAKPTSGDRDLEKVLKAKSKEAFKVKLGASNELSKMVGNTYAASIMMGIASLVDKEGGERGGLRPGATVGLFSYGSGAIATMYGLKVKERKEGDKFTLARMSNNLKLRERLSTREKVSAAELDMALDCRARMHTKGNDYSPAYPVERLFPGTYYLVNIDEKFRRFYDVYEGGVPPVAGTPLCPPVVKREAEEEEKKNADDEVPSVASVSISSPTPPSPPVVTGVGVGLPGQENPFASDNLDKILRGDNLIKSISGSLRCALLEKNVVRVKKGPNGEVTRIKIEEEEQTLKLAAQLAPFTLEKYGVSKSLSMTMDAAASVAVASGLDAMKSAGLLQRGKWELEEKYRESTGVIYITSFPGLDATVEEVMRFLQSKTVAAASAERLVEALRAKFLRTSVTRELSDEDESGFARLLQRSREEREDSVVEDSAYEYDRKFLFKVLCLGNSQLAQIAKCMGPNCQINTACSGTSTGMAIASDWIAAGRCERVVVVAGDSASSETLLPFIGNGFVALGAACTKGDVKEAAKPFDKKRSGMILGAGGVGIVLEKANTTRAPLASLLHTQFSNSAYHGAAMNKGHIASELKRFLGDVEKMYGITKEEIAHHGVYYSHETSTHSSPTSSCSFNEISALREVFGDSLLEKLMVTSTKGFTGHSMGCSFEDAAAIVGLQRQQIPPVVNHSEKDETLGPLRLSKGGGFSHRYALRLGAGFGSQVAWVLYRKS</sequence>
<dbReference type="InterPro" id="IPR020841">
    <property type="entry name" value="PKS_Beta-ketoAc_synthase_dom"/>
</dbReference>
<dbReference type="InterPro" id="IPR013746">
    <property type="entry name" value="HMG_CoA_synt_C_dom"/>
</dbReference>
<feature type="compositionally biased region" description="Basic and acidic residues" evidence="6">
    <location>
        <begin position="525"/>
        <end position="536"/>
    </location>
</feature>
<dbReference type="Gene3D" id="3.40.47.10">
    <property type="match status" value="3"/>
</dbReference>
<dbReference type="GO" id="GO:0004421">
    <property type="term" value="F:hydroxymethylglutaryl-CoA synthase activity"/>
    <property type="evidence" value="ECO:0007669"/>
    <property type="project" value="InterPro"/>
</dbReference>
<dbReference type="Proteomes" id="UP001165065">
    <property type="component" value="Unassembled WGS sequence"/>
</dbReference>
<feature type="region of interest" description="Disordered" evidence="6">
    <location>
        <begin position="525"/>
        <end position="555"/>
    </location>
</feature>
<comment type="similarity">
    <text evidence="5">Belongs to the thiolase-like superfamily. Beta-ketoacyl-ACP synthases family.</text>
</comment>
<comment type="caution">
    <text evidence="8">The sequence shown here is derived from an EMBL/GenBank/DDBJ whole genome shotgun (WGS) entry which is preliminary data.</text>
</comment>
<feature type="domain" description="Ketosynthase family 3 (KS3)" evidence="7">
    <location>
        <begin position="553"/>
        <end position="1056"/>
    </location>
</feature>
<dbReference type="AlphaFoldDB" id="A0A9W7GGV1"/>